<dbReference type="HAMAP" id="MF_00814">
    <property type="entry name" value="NAC_arch"/>
    <property type="match status" value="1"/>
</dbReference>
<dbReference type="InterPro" id="IPR002715">
    <property type="entry name" value="Nas_poly-pep-assoc_cplx_dom"/>
</dbReference>
<reference evidence="7 8" key="1">
    <citation type="journal article" date="2019" name="Nat. Microbiol.">
        <title>Wide diversity of methane and short-chain alkane metabolisms in uncultured archaea.</title>
        <authorList>
            <person name="Borrel G."/>
            <person name="Adam P.S."/>
            <person name="McKay L.J."/>
            <person name="Chen L.X."/>
            <person name="Sierra-Garcia I.N."/>
            <person name="Sieber C.M."/>
            <person name="Letourneur Q."/>
            <person name="Ghozlane A."/>
            <person name="Andersen G.L."/>
            <person name="Li W.J."/>
            <person name="Hallam S.J."/>
            <person name="Muyzer G."/>
            <person name="de Oliveira V.M."/>
            <person name="Inskeep W.P."/>
            <person name="Banfield J.F."/>
            <person name="Gribaldo S."/>
        </authorList>
    </citation>
    <scope>NUCLEOTIDE SEQUENCE [LARGE SCALE GENOMIC DNA]</scope>
    <source>
        <strain evidence="7">NM1a</strain>
    </source>
</reference>
<comment type="function">
    <text evidence="4">Contacts the emerging nascent chain on the ribosome.</text>
</comment>
<evidence type="ECO:0000256" key="5">
    <source>
        <dbReference type="NCBIfam" id="TIGR00264"/>
    </source>
</evidence>
<dbReference type="SMART" id="SM01407">
    <property type="entry name" value="NAC"/>
    <property type="match status" value="1"/>
</dbReference>
<evidence type="ECO:0000256" key="3">
    <source>
        <dbReference type="ARBA" id="ARBA00022927"/>
    </source>
</evidence>
<keyword evidence="3 4" id="KW-0653">Protein transport</keyword>
<comment type="caution">
    <text evidence="7">The sequence shown here is derived from an EMBL/GenBank/DDBJ whole genome shotgun (WGS) entry which is preliminary data.</text>
</comment>
<evidence type="ECO:0000259" key="6">
    <source>
        <dbReference type="PROSITE" id="PS51151"/>
    </source>
</evidence>
<evidence type="ECO:0000256" key="4">
    <source>
        <dbReference type="HAMAP-Rule" id="MF_00814"/>
    </source>
</evidence>
<accession>A0A520KQQ4</accession>
<dbReference type="InterPro" id="IPR009060">
    <property type="entry name" value="UBA-like_sf"/>
</dbReference>
<keyword evidence="1 4" id="KW-0813">Transport</keyword>
<evidence type="ECO:0000256" key="2">
    <source>
        <dbReference type="ARBA" id="ARBA00022884"/>
    </source>
</evidence>
<organism evidence="7 8">
    <name type="scientific">Methanoliparum thermophilum</name>
    <dbReference type="NCBI Taxonomy" id="2491083"/>
    <lineage>
        <taxon>Archaea</taxon>
        <taxon>Methanobacteriati</taxon>
        <taxon>Methanobacteriota</taxon>
        <taxon>Candidatus Methanoliparia</taxon>
        <taxon>Candidatus Methanoliparales</taxon>
        <taxon>Candidatus Methanoliparaceae</taxon>
        <taxon>Candidatus Methanoliparum</taxon>
    </lineage>
</organism>
<dbReference type="EMBL" id="RXIF01000012">
    <property type="protein sequence ID" value="RZN63905.1"/>
    <property type="molecule type" value="Genomic_DNA"/>
</dbReference>
<comment type="subunit">
    <text evidence="4">Homodimer. Interacts with the ribosome. Binds ribosomal RNA.</text>
</comment>
<dbReference type="Proteomes" id="UP000317158">
    <property type="component" value="Unassembled WGS sequence"/>
</dbReference>
<protein>
    <recommendedName>
        <fullName evidence="4 5">Nascent polypeptide-associated complex protein</fullName>
    </recommendedName>
</protein>
<sequence>MFPKGMNPKKLKQMMKQMGINVEVINDVKEVKIVTKDKELIFKDAEVTIMDVKGSKTYQITGIPEEKEISSIKREDIDLVMEKAGVTEEDAKKALEETDGDIAAAIMKLMDN</sequence>
<evidence type="ECO:0000313" key="7">
    <source>
        <dbReference type="EMBL" id="RZN63905.1"/>
    </source>
</evidence>
<dbReference type="Gene3D" id="1.10.8.10">
    <property type="entry name" value="DNA helicase RuvA subunit, C-terminal domain"/>
    <property type="match status" value="1"/>
</dbReference>
<comment type="similarity">
    <text evidence="4">Belongs to the NAC-alpha family.</text>
</comment>
<dbReference type="GO" id="GO:0015031">
    <property type="term" value="P:protein transport"/>
    <property type="evidence" value="ECO:0007669"/>
    <property type="project" value="UniProtKB-UniRule"/>
</dbReference>
<evidence type="ECO:0000256" key="1">
    <source>
        <dbReference type="ARBA" id="ARBA00022448"/>
    </source>
</evidence>
<feature type="domain" description="NAC-A/B" evidence="6">
    <location>
        <begin position="5"/>
        <end position="73"/>
    </location>
</feature>
<dbReference type="AlphaFoldDB" id="A0A520KQQ4"/>
<name>A0A520KQQ4_METT2</name>
<dbReference type="Gene3D" id="2.20.70.30">
    <property type="entry name" value="Nascent polypeptide-associated complex domain"/>
    <property type="match status" value="1"/>
</dbReference>
<dbReference type="GO" id="GO:0003723">
    <property type="term" value="F:RNA binding"/>
    <property type="evidence" value="ECO:0007669"/>
    <property type="project" value="UniProtKB-UniRule"/>
</dbReference>
<dbReference type="InterPro" id="IPR044034">
    <property type="entry name" value="NAC-like_UBA"/>
</dbReference>
<dbReference type="InterPro" id="IPR038187">
    <property type="entry name" value="NAC_A/B_dom_sf"/>
</dbReference>
<keyword evidence="2 4" id="KW-0694">RNA-binding</keyword>
<proteinExistence type="inferred from homology"/>
<dbReference type="CDD" id="cd14359">
    <property type="entry name" value="UBA_AeNAC"/>
    <property type="match status" value="1"/>
</dbReference>
<gene>
    <name evidence="4" type="primary">nac</name>
    <name evidence="7" type="ORF">EF806_06660</name>
</gene>
<dbReference type="InterPro" id="IPR005231">
    <property type="entry name" value="NAC_arc"/>
</dbReference>
<evidence type="ECO:0000313" key="8">
    <source>
        <dbReference type="Proteomes" id="UP000317158"/>
    </source>
</evidence>
<dbReference type="NCBIfam" id="TIGR00264">
    <property type="entry name" value="archaeal-type nascent polypeptide-associated complex protein"/>
    <property type="match status" value="1"/>
</dbReference>
<dbReference type="Pfam" id="PF19026">
    <property type="entry name" value="UBA_HYPK"/>
    <property type="match status" value="1"/>
</dbReference>
<dbReference type="SUPFAM" id="SSF46934">
    <property type="entry name" value="UBA-like"/>
    <property type="match status" value="1"/>
</dbReference>
<dbReference type="Pfam" id="PF01849">
    <property type="entry name" value="NAC"/>
    <property type="match status" value="1"/>
</dbReference>
<dbReference type="PROSITE" id="PS51151">
    <property type="entry name" value="NAC_AB"/>
    <property type="match status" value="1"/>
</dbReference>